<evidence type="ECO:0000256" key="2">
    <source>
        <dbReference type="SAM" id="MobiDB-lite"/>
    </source>
</evidence>
<keyword evidence="1" id="KW-0863">Zinc-finger</keyword>
<dbReference type="Gene3D" id="3.30.160.60">
    <property type="entry name" value="Classic Zinc Finger"/>
    <property type="match status" value="1"/>
</dbReference>
<accession>A0AAD8RXN6</accession>
<name>A0AAD8RXN6_LOLMU</name>
<evidence type="ECO:0000259" key="3">
    <source>
        <dbReference type="PROSITE" id="PS50157"/>
    </source>
</evidence>
<proteinExistence type="predicted"/>
<evidence type="ECO:0000313" key="4">
    <source>
        <dbReference type="EMBL" id="KAK1631796.1"/>
    </source>
</evidence>
<dbReference type="PROSITE" id="PS00028">
    <property type="entry name" value="ZINC_FINGER_C2H2_1"/>
    <property type="match status" value="2"/>
</dbReference>
<dbReference type="GO" id="GO:0008270">
    <property type="term" value="F:zinc ion binding"/>
    <property type="evidence" value="ECO:0007669"/>
    <property type="project" value="UniProtKB-KW"/>
</dbReference>
<dbReference type="InterPro" id="IPR036236">
    <property type="entry name" value="Znf_C2H2_sf"/>
</dbReference>
<evidence type="ECO:0000256" key="1">
    <source>
        <dbReference type="PROSITE-ProRule" id="PRU00042"/>
    </source>
</evidence>
<dbReference type="AlphaFoldDB" id="A0AAD8RXN6"/>
<dbReference type="SMART" id="SM00355">
    <property type="entry name" value="ZnF_C2H2"/>
    <property type="match status" value="2"/>
</dbReference>
<dbReference type="EMBL" id="JAUUTY010000005">
    <property type="protein sequence ID" value="KAK1631796.1"/>
    <property type="molecule type" value="Genomic_DNA"/>
</dbReference>
<comment type="caution">
    <text evidence="4">The sequence shown here is derived from an EMBL/GenBank/DDBJ whole genome shotgun (WGS) entry which is preliminary data.</text>
</comment>
<keyword evidence="1" id="KW-0479">Metal-binding</keyword>
<evidence type="ECO:0000313" key="5">
    <source>
        <dbReference type="Proteomes" id="UP001231189"/>
    </source>
</evidence>
<dbReference type="PANTHER" id="PTHR47591">
    <property type="entry name" value="ZINC FINGER PROTEIN ZAT2-RELATED"/>
    <property type="match status" value="1"/>
</dbReference>
<dbReference type="Proteomes" id="UP001231189">
    <property type="component" value="Unassembled WGS sequence"/>
</dbReference>
<dbReference type="SUPFAM" id="SSF57667">
    <property type="entry name" value="beta-beta-alpha zinc fingers"/>
    <property type="match status" value="1"/>
</dbReference>
<dbReference type="PANTHER" id="PTHR47591:SF1">
    <property type="entry name" value="ZINC FINGER PROTEIN ZAT2-RELATED"/>
    <property type="match status" value="1"/>
</dbReference>
<dbReference type="InterPro" id="IPR013087">
    <property type="entry name" value="Znf_C2H2_type"/>
</dbReference>
<dbReference type="PROSITE" id="PS50157">
    <property type="entry name" value="ZINC_FINGER_C2H2_2"/>
    <property type="match status" value="2"/>
</dbReference>
<feature type="region of interest" description="Disordered" evidence="2">
    <location>
        <begin position="94"/>
        <end position="115"/>
    </location>
</feature>
<keyword evidence="5" id="KW-1185">Reference proteome</keyword>
<reference evidence="4" key="1">
    <citation type="submission" date="2023-07" db="EMBL/GenBank/DDBJ databases">
        <title>A chromosome-level genome assembly of Lolium multiflorum.</title>
        <authorList>
            <person name="Chen Y."/>
            <person name="Copetti D."/>
            <person name="Kolliker R."/>
            <person name="Studer B."/>
        </authorList>
    </citation>
    <scope>NUCLEOTIDE SEQUENCE</scope>
    <source>
        <strain evidence="4">02402/16</strain>
        <tissue evidence="4">Leaf</tissue>
    </source>
</reference>
<gene>
    <name evidence="4" type="ORF">QYE76_006111</name>
</gene>
<feature type="domain" description="C2H2-type" evidence="3">
    <location>
        <begin position="73"/>
        <end position="100"/>
    </location>
</feature>
<keyword evidence="1" id="KW-0862">Zinc</keyword>
<protein>
    <recommendedName>
        <fullName evidence="3">C2H2-type domain-containing protein</fullName>
    </recommendedName>
</protein>
<feature type="domain" description="C2H2-type" evidence="3">
    <location>
        <begin position="123"/>
        <end position="150"/>
    </location>
</feature>
<sequence>MLTGSASSQVFVMPGTSHQVHYFLTGGSGGGDDPNRYPWAMKSVHELDAVVPSIARGIKRPAAAGDEPWGFPFHCPVCQRTFCSEKAVHGHMRSHSERSWRGMEPPRPPPARELAGDGQRYRYVCDRCRAPFETRQALGGHRASHSGKRGCSWLAKQELAEAAAATEAPRPVVFDYDLNEPAPEVVQEVAQEVAPEVAQEVVQEVAQVEEME</sequence>
<organism evidence="4 5">
    <name type="scientific">Lolium multiflorum</name>
    <name type="common">Italian ryegrass</name>
    <name type="synonym">Lolium perenne subsp. multiflorum</name>
    <dbReference type="NCBI Taxonomy" id="4521"/>
    <lineage>
        <taxon>Eukaryota</taxon>
        <taxon>Viridiplantae</taxon>
        <taxon>Streptophyta</taxon>
        <taxon>Embryophyta</taxon>
        <taxon>Tracheophyta</taxon>
        <taxon>Spermatophyta</taxon>
        <taxon>Magnoliopsida</taxon>
        <taxon>Liliopsida</taxon>
        <taxon>Poales</taxon>
        <taxon>Poaceae</taxon>
        <taxon>BOP clade</taxon>
        <taxon>Pooideae</taxon>
        <taxon>Poodae</taxon>
        <taxon>Poeae</taxon>
        <taxon>Poeae Chloroplast Group 2 (Poeae type)</taxon>
        <taxon>Loliodinae</taxon>
        <taxon>Loliinae</taxon>
        <taxon>Lolium</taxon>
    </lineage>
</organism>
<dbReference type="Pfam" id="PF13912">
    <property type="entry name" value="zf-C2H2_6"/>
    <property type="match status" value="2"/>
</dbReference>